<evidence type="ECO:0008006" key="4">
    <source>
        <dbReference type="Google" id="ProtNLM"/>
    </source>
</evidence>
<evidence type="ECO:0000313" key="2">
    <source>
        <dbReference type="EMBL" id="MBK1706373.1"/>
    </source>
</evidence>
<reference evidence="2" key="2">
    <citation type="journal article" date="2020" name="Microorganisms">
        <title>Osmotic Adaptation and Compatible Solute Biosynthesis of Phototrophic Bacteria as Revealed from Genome Analyses.</title>
        <authorList>
            <person name="Imhoff J.F."/>
            <person name="Rahn T."/>
            <person name="Kunzel S."/>
            <person name="Keller A."/>
            <person name="Neulinger S.C."/>
        </authorList>
    </citation>
    <scope>NUCLEOTIDE SEQUENCE</scope>
    <source>
        <strain evidence="2">DSM 11080</strain>
    </source>
</reference>
<dbReference type="Proteomes" id="UP001296776">
    <property type="component" value="Unassembled WGS sequence"/>
</dbReference>
<dbReference type="InterPro" id="IPR017853">
    <property type="entry name" value="GH"/>
</dbReference>
<accession>A0AAJ0U6S5</accession>
<dbReference type="AlphaFoldDB" id="A0AAJ0U6S5"/>
<dbReference type="SUPFAM" id="SSF51445">
    <property type="entry name" value="(Trans)glycosidases"/>
    <property type="match status" value="1"/>
</dbReference>
<organism evidence="2 3">
    <name type="scientific">Halochromatium glycolicum</name>
    <dbReference type="NCBI Taxonomy" id="85075"/>
    <lineage>
        <taxon>Bacteria</taxon>
        <taxon>Pseudomonadati</taxon>
        <taxon>Pseudomonadota</taxon>
        <taxon>Gammaproteobacteria</taxon>
        <taxon>Chromatiales</taxon>
        <taxon>Chromatiaceae</taxon>
        <taxon>Halochromatium</taxon>
    </lineage>
</organism>
<gene>
    <name evidence="2" type="ORF">CKO40_17915</name>
</gene>
<protein>
    <recommendedName>
        <fullName evidence="4">Glycoside hydrolase family 42 N-terminal domain-containing protein</fullName>
    </recommendedName>
</protein>
<comment type="caution">
    <text evidence="2">The sequence shown here is derived from an EMBL/GenBank/DDBJ whole genome shotgun (WGS) entry which is preliminary data.</text>
</comment>
<dbReference type="EMBL" id="NRSJ01000040">
    <property type="protein sequence ID" value="MBK1706373.1"/>
    <property type="molecule type" value="Genomic_DNA"/>
</dbReference>
<name>A0AAJ0U6S5_9GAMM</name>
<reference evidence="2" key="1">
    <citation type="submission" date="2017-08" db="EMBL/GenBank/DDBJ databases">
        <authorList>
            <person name="Imhoff J.F."/>
            <person name="Rahn T."/>
            <person name="Kuenzel S."/>
            <person name="Neulinger S.C."/>
        </authorList>
    </citation>
    <scope>NUCLEOTIDE SEQUENCE</scope>
    <source>
        <strain evidence="2">DSM 11080</strain>
    </source>
</reference>
<evidence type="ECO:0000313" key="3">
    <source>
        <dbReference type="Proteomes" id="UP001296776"/>
    </source>
</evidence>
<feature type="signal peptide" evidence="1">
    <location>
        <begin position="1"/>
        <end position="21"/>
    </location>
</feature>
<proteinExistence type="predicted"/>
<feature type="chain" id="PRO_5042498426" description="Glycoside hydrolase family 42 N-terminal domain-containing protein" evidence="1">
    <location>
        <begin position="22"/>
        <end position="550"/>
    </location>
</feature>
<dbReference type="Gene3D" id="3.20.20.80">
    <property type="entry name" value="Glycosidases"/>
    <property type="match status" value="1"/>
</dbReference>
<keyword evidence="3" id="KW-1185">Reference proteome</keyword>
<evidence type="ECO:0000256" key="1">
    <source>
        <dbReference type="SAM" id="SignalP"/>
    </source>
</evidence>
<sequence length="550" mass="60465">MRLLRWLLTACIVVAPISAQSQPSGVFAIWPGHVTSDLTLPHVSGGQVMVQWRDIEPDAPGEFDWEPVERQLGRISAAGLTATIQVNARRHPNWLVDSVPRLTPAQLADRALATIAGKTDNPAGMPMYWHPAYLSAMQGMVEALAQFVLRSDLRKSVAGIRMNYNAIGTEHWLVPTKVRSADQWNLPAGVEPGTDWTFGTVDAYRRAVEGFYLDAFGYRGSDKPITTVYMRARQDASDDYANMLQGDNRIGVFHTSSEPEPFTLGQEEQYEFFRRFCAAGNRPCYAEPWSAAVNHKQRYNVPPMSAEQWHYWRHLGDLQLGASIVAEYAPDLRAEEPAEAFAKTRAFTSRYAGTLGRPDLAPGGWIAFRDGEYLRGDYEFLIQAENAGQAPGYTDWLPTSANLGEDEDARYGVWSRVIQAGDEIRLHINPTLLASLPEATGVEIRVVAKPADPAAVSTLPIKPPAGLSLATESDAADARDDTASSELGLLLRVTGPSTPILMHLDSTDEGWSELVQPVAALDPSGVDWTLKAENGAVQIHLFELRRASGE</sequence>
<keyword evidence="1" id="KW-0732">Signal</keyword>